<dbReference type="InterPro" id="IPR000620">
    <property type="entry name" value="EamA_dom"/>
</dbReference>
<comment type="subcellular location">
    <subcellularLocation>
        <location evidence="1">Membrane</location>
        <topology evidence="1">Multi-pass membrane protein</topology>
    </subcellularLocation>
</comment>
<dbReference type="GO" id="GO:0016020">
    <property type="term" value="C:membrane"/>
    <property type="evidence" value="ECO:0007669"/>
    <property type="project" value="UniProtKB-SubCell"/>
</dbReference>
<evidence type="ECO:0000259" key="6">
    <source>
        <dbReference type="Pfam" id="PF00892"/>
    </source>
</evidence>
<evidence type="ECO:0000256" key="4">
    <source>
        <dbReference type="ARBA" id="ARBA00023136"/>
    </source>
</evidence>
<evidence type="ECO:0000313" key="8">
    <source>
        <dbReference type="Proteomes" id="UP000095751"/>
    </source>
</evidence>
<feature type="transmembrane region" description="Helical" evidence="5">
    <location>
        <begin position="156"/>
        <end position="174"/>
    </location>
</feature>
<dbReference type="EMBL" id="KV784355">
    <property type="protein sequence ID" value="OEU19806.1"/>
    <property type="molecule type" value="Genomic_DNA"/>
</dbReference>
<feature type="transmembrane region" description="Helical" evidence="5">
    <location>
        <begin position="194"/>
        <end position="218"/>
    </location>
</feature>
<evidence type="ECO:0000313" key="7">
    <source>
        <dbReference type="EMBL" id="OEU19806.1"/>
    </source>
</evidence>
<dbReference type="PANTHER" id="PTHR23051">
    <property type="entry name" value="SOLUTE CARRIER FAMILY 35, MEMBER F5"/>
    <property type="match status" value="1"/>
</dbReference>
<keyword evidence="4 5" id="KW-0472">Membrane</keyword>
<feature type="transmembrane region" description="Helical" evidence="5">
    <location>
        <begin position="284"/>
        <end position="305"/>
    </location>
</feature>
<proteinExistence type="predicted"/>
<feature type="domain" description="EamA" evidence="6">
    <location>
        <begin position="113"/>
        <end position="172"/>
    </location>
</feature>
<dbReference type="OrthoDB" id="1436450at2759"/>
<dbReference type="PANTHER" id="PTHR23051:SF0">
    <property type="entry name" value="SOLUTE CARRIER FAMILY 35 MEMBER F5"/>
    <property type="match status" value="1"/>
</dbReference>
<reference evidence="7 8" key="1">
    <citation type="submission" date="2016-09" db="EMBL/GenBank/DDBJ databases">
        <title>Extensive genetic diversity and differential bi-allelic expression allows diatom success in the polar Southern Ocean.</title>
        <authorList>
            <consortium name="DOE Joint Genome Institute"/>
            <person name="Mock T."/>
            <person name="Otillar R.P."/>
            <person name="Strauss J."/>
            <person name="Dupont C."/>
            <person name="Frickenhaus S."/>
            <person name="Maumus F."/>
            <person name="Mcmullan M."/>
            <person name="Sanges R."/>
            <person name="Schmutz J."/>
            <person name="Toseland A."/>
            <person name="Valas R."/>
            <person name="Veluchamy A."/>
            <person name="Ward B.J."/>
            <person name="Allen A."/>
            <person name="Barry K."/>
            <person name="Falciatore A."/>
            <person name="Ferrante M."/>
            <person name="Fortunato A.E."/>
            <person name="Gloeckner G."/>
            <person name="Gruber A."/>
            <person name="Hipkin R."/>
            <person name="Janech M."/>
            <person name="Kroth P."/>
            <person name="Leese F."/>
            <person name="Lindquist E."/>
            <person name="Lyon B.R."/>
            <person name="Martin J."/>
            <person name="Mayer C."/>
            <person name="Parker M."/>
            <person name="Quesneville H."/>
            <person name="Raymond J."/>
            <person name="Uhlig C."/>
            <person name="Valentin K.U."/>
            <person name="Worden A.Z."/>
            <person name="Armbrust E.V."/>
            <person name="Bowler C."/>
            <person name="Green B."/>
            <person name="Moulton V."/>
            <person name="Van Oosterhout C."/>
            <person name="Grigoriev I."/>
        </authorList>
    </citation>
    <scope>NUCLEOTIDE SEQUENCE [LARGE SCALE GENOMIC DNA]</scope>
    <source>
        <strain evidence="7 8">CCMP1102</strain>
    </source>
</reference>
<dbReference type="InParanoid" id="A0A1E7FNU3"/>
<dbReference type="SUPFAM" id="SSF103481">
    <property type="entry name" value="Multidrug resistance efflux transporter EmrE"/>
    <property type="match status" value="1"/>
</dbReference>
<dbReference type="Pfam" id="PF00892">
    <property type="entry name" value="EamA"/>
    <property type="match status" value="1"/>
</dbReference>
<keyword evidence="2 5" id="KW-0812">Transmembrane</keyword>
<feature type="transmembrane region" description="Helical" evidence="5">
    <location>
        <begin position="230"/>
        <end position="250"/>
    </location>
</feature>
<evidence type="ECO:0000256" key="1">
    <source>
        <dbReference type="ARBA" id="ARBA00004141"/>
    </source>
</evidence>
<keyword evidence="8" id="KW-1185">Reference proteome</keyword>
<evidence type="ECO:0000256" key="2">
    <source>
        <dbReference type="ARBA" id="ARBA00022692"/>
    </source>
</evidence>
<feature type="transmembrane region" description="Helical" evidence="5">
    <location>
        <begin position="256"/>
        <end position="272"/>
    </location>
</feature>
<dbReference type="InterPro" id="IPR037185">
    <property type="entry name" value="EmrE-like"/>
</dbReference>
<keyword evidence="3 5" id="KW-1133">Transmembrane helix</keyword>
<dbReference type="Proteomes" id="UP000095751">
    <property type="component" value="Unassembled WGS sequence"/>
</dbReference>
<sequence length="377" mass="41884">MPSLNISSYALGLVFIVLVAIIWSIASILVQYLYHNQDFHAPFLLTYIGTSLFVIQLPLNWLYKRWVEYRRCRNSRNNHAYESIPMTNNNNSNHHWTERDHMIAAAKIAPVWFISNFAYNASLQYTSITSSTVLVNTGSLFTFMIALFMRDESFSYYKLTGVLLGMTGCILTGYHDAAGSGGGDGSLDNGRLLILGDILSVVSAAFYGIYAVMVRVLCPHDESLMSMQLFLGYVGLWNMIFLSPIAIYQLGIARNVTLSAWVFSCVVIKGLFDNVLSDYLWARSVILTSATVASVGLGLTIPLAFVSDIFIGIEDVVNFESMLGAGFVLFGFILVNMGQKQEEEEGSTTASLTERYDDDNVGIECVSEEEDPARQLN</sequence>
<evidence type="ECO:0000256" key="3">
    <source>
        <dbReference type="ARBA" id="ARBA00022989"/>
    </source>
</evidence>
<name>A0A1E7FNU3_9STRA</name>
<dbReference type="KEGG" id="fcy:FRACYDRAFT_181871"/>
<dbReference type="AlphaFoldDB" id="A0A1E7FNU3"/>
<evidence type="ECO:0000256" key="5">
    <source>
        <dbReference type="SAM" id="Phobius"/>
    </source>
</evidence>
<gene>
    <name evidence="7" type="ORF">FRACYDRAFT_181871</name>
</gene>
<protein>
    <recommendedName>
        <fullName evidence="6">EamA domain-containing protein</fullName>
    </recommendedName>
</protein>
<feature type="transmembrane region" description="Helical" evidence="5">
    <location>
        <begin position="12"/>
        <end position="34"/>
    </location>
</feature>
<accession>A0A1E7FNU3</accession>
<feature type="transmembrane region" description="Helical" evidence="5">
    <location>
        <begin position="317"/>
        <end position="335"/>
    </location>
</feature>
<feature type="transmembrane region" description="Helical" evidence="5">
    <location>
        <begin position="40"/>
        <end position="63"/>
    </location>
</feature>
<organism evidence="7 8">
    <name type="scientific">Fragilariopsis cylindrus CCMP1102</name>
    <dbReference type="NCBI Taxonomy" id="635003"/>
    <lineage>
        <taxon>Eukaryota</taxon>
        <taxon>Sar</taxon>
        <taxon>Stramenopiles</taxon>
        <taxon>Ochrophyta</taxon>
        <taxon>Bacillariophyta</taxon>
        <taxon>Bacillariophyceae</taxon>
        <taxon>Bacillariophycidae</taxon>
        <taxon>Bacillariales</taxon>
        <taxon>Bacillariaceae</taxon>
        <taxon>Fragilariopsis</taxon>
    </lineage>
</organism>